<name>A0A1J5TJQ1_9ARCH</name>
<dbReference type="AlphaFoldDB" id="A0A1J5TJQ1"/>
<evidence type="ECO:0008006" key="3">
    <source>
        <dbReference type="Google" id="ProtNLM"/>
    </source>
</evidence>
<evidence type="ECO:0000313" key="1">
    <source>
        <dbReference type="EMBL" id="OIR16509.1"/>
    </source>
</evidence>
<dbReference type="STRING" id="1888995.BD935_02885"/>
<organism evidence="1 2">
    <name type="scientific">Marine Group III euryarchaeote CG-Epi1</name>
    <dbReference type="NCBI Taxonomy" id="1888995"/>
    <lineage>
        <taxon>Archaea</taxon>
        <taxon>Methanobacteriati</taxon>
        <taxon>Thermoplasmatota</taxon>
        <taxon>Thermoplasmata</taxon>
        <taxon>Candidatus Thermoprofundales</taxon>
    </lineage>
</organism>
<protein>
    <recommendedName>
        <fullName evidence="3">DUF1922 domain-containing protein</fullName>
    </recommendedName>
</protein>
<sequence length="69" mass="8026">MYGVICCPKCRFVTAVDLKFKTKKCIKCNYNINLKKVRVIFKTEDNNELGNLIKDARKRVENGNLFVEP</sequence>
<evidence type="ECO:0000313" key="2">
    <source>
        <dbReference type="Proteomes" id="UP000183080"/>
    </source>
</evidence>
<reference evidence="1 2" key="1">
    <citation type="submission" date="2016-08" db="EMBL/GenBank/DDBJ databases">
        <title>New Insights into Marine Group III Euryarchaeota, from dark to light.</title>
        <authorList>
            <person name="Haro-Moreno J.M."/>
            <person name="Rodriguez-Valera F."/>
            <person name="Lopez-Garcia P."/>
            <person name="Moreira D."/>
            <person name="Martin-Cuadrado A.B."/>
        </authorList>
    </citation>
    <scope>NUCLEOTIDE SEQUENCE [LARGE SCALE GENOMIC DNA]</scope>
    <source>
        <strain evidence="1">CG-Epi1</strain>
    </source>
</reference>
<proteinExistence type="predicted"/>
<accession>A0A1J5TJQ1</accession>
<comment type="caution">
    <text evidence="1">The sequence shown here is derived from an EMBL/GenBank/DDBJ whole genome shotgun (WGS) entry which is preliminary data.</text>
</comment>
<dbReference type="EMBL" id="MIZA01000024">
    <property type="protein sequence ID" value="OIR16509.1"/>
    <property type="molecule type" value="Genomic_DNA"/>
</dbReference>
<gene>
    <name evidence="1" type="ORF">BD935_02885</name>
</gene>
<dbReference type="Gene3D" id="3.90.820.10">
    <property type="entry name" value="Structural Genomics, Unknown Function 30-nov-00 1gh9 Mol_id"/>
    <property type="match status" value="1"/>
</dbReference>
<dbReference type="Proteomes" id="UP000183080">
    <property type="component" value="Unassembled WGS sequence"/>
</dbReference>